<dbReference type="Pfam" id="PF00696">
    <property type="entry name" value="AA_kinase"/>
    <property type="match status" value="1"/>
</dbReference>
<dbReference type="InterPro" id="IPR003964">
    <property type="entry name" value="Carb_kinase"/>
</dbReference>
<dbReference type="SUPFAM" id="SSF53633">
    <property type="entry name" value="Carbamate kinase-like"/>
    <property type="match status" value="1"/>
</dbReference>
<comment type="similarity">
    <text evidence="1">Belongs to the carbamate kinase family.</text>
</comment>
<dbReference type="GO" id="GO:0008804">
    <property type="term" value="F:carbamate kinase activity"/>
    <property type="evidence" value="ECO:0007669"/>
    <property type="project" value="InterPro"/>
</dbReference>
<dbReference type="AlphaFoldDB" id="T1DCJ4"/>
<dbReference type="EMBL" id="AUZY01000264">
    <property type="protein sequence ID" value="EQD79154.1"/>
    <property type="molecule type" value="Genomic_DNA"/>
</dbReference>
<dbReference type="PANTHER" id="PTHR30409:SF1">
    <property type="entry name" value="CARBAMATE KINASE-RELATED"/>
    <property type="match status" value="1"/>
</dbReference>
<reference evidence="5" key="1">
    <citation type="submission" date="2013-08" db="EMBL/GenBank/DDBJ databases">
        <authorList>
            <person name="Mendez C."/>
            <person name="Richter M."/>
            <person name="Ferrer M."/>
            <person name="Sanchez J."/>
        </authorList>
    </citation>
    <scope>NUCLEOTIDE SEQUENCE</scope>
</reference>
<keyword evidence="3 5" id="KW-0418">Kinase</keyword>
<evidence type="ECO:0000256" key="1">
    <source>
        <dbReference type="ARBA" id="ARBA00011066"/>
    </source>
</evidence>
<dbReference type="GO" id="GO:0019546">
    <property type="term" value="P:L-arginine deiminase pathway"/>
    <property type="evidence" value="ECO:0007669"/>
    <property type="project" value="TreeGrafter"/>
</dbReference>
<evidence type="ECO:0000313" key="5">
    <source>
        <dbReference type="EMBL" id="EQD79154.1"/>
    </source>
</evidence>
<sequence>MGGRSRRRRERGYRRLVASPQPIDIIEKPAIISLLKSGILPIVSGGGGIPVVKANGGFEGADAVIDKDLASSFLASTLRAQRFIILTDVENVILDFGTSSERKLGNLKVSELEKYYNEGHFPSGSMGPKVKAVVEFVKKTGGSASIGSLDHAESVVNGESGTQVTPN</sequence>
<comment type="caution">
    <text evidence="5">The sequence shown here is derived from an EMBL/GenBank/DDBJ whole genome shotgun (WGS) entry which is preliminary data.</text>
</comment>
<dbReference type="PRINTS" id="PR01469">
    <property type="entry name" value="CARBMTKINASE"/>
</dbReference>
<dbReference type="InterPro" id="IPR036393">
    <property type="entry name" value="AceGlu_kinase-like_sf"/>
</dbReference>
<dbReference type="Gene3D" id="3.40.1160.10">
    <property type="entry name" value="Acetylglutamate kinase-like"/>
    <property type="match status" value="1"/>
</dbReference>
<organism evidence="5">
    <name type="scientific">mine drainage metagenome</name>
    <dbReference type="NCBI Taxonomy" id="410659"/>
    <lineage>
        <taxon>unclassified sequences</taxon>
        <taxon>metagenomes</taxon>
        <taxon>ecological metagenomes</taxon>
    </lineage>
</organism>
<proteinExistence type="inferred from homology"/>
<evidence type="ECO:0000259" key="4">
    <source>
        <dbReference type="Pfam" id="PF00696"/>
    </source>
</evidence>
<protein>
    <submittedName>
        <fullName evidence="5">Carbamate kinase</fullName>
    </submittedName>
</protein>
<dbReference type="InterPro" id="IPR001048">
    <property type="entry name" value="Asp/Glu/Uridylate_kinase"/>
</dbReference>
<feature type="domain" description="Aspartate/glutamate/uridylate kinase" evidence="4">
    <location>
        <begin position="19"/>
        <end position="144"/>
    </location>
</feature>
<dbReference type="PANTHER" id="PTHR30409">
    <property type="entry name" value="CARBAMATE KINASE"/>
    <property type="match status" value="1"/>
</dbReference>
<evidence type="ECO:0000256" key="2">
    <source>
        <dbReference type="ARBA" id="ARBA00022679"/>
    </source>
</evidence>
<dbReference type="GO" id="GO:0005829">
    <property type="term" value="C:cytosol"/>
    <property type="evidence" value="ECO:0007669"/>
    <property type="project" value="TreeGrafter"/>
</dbReference>
<name>T1DCJ4_9ZZZZ</name>
<reference evidence="5" key="2">
    <citation type="journal article" date="2014" name="ISME J.">
        <title>Microbial stratification in low pH oxic and suboxic macroscopic growths along an acid mine drainage.</title>
        <authorList>
            <person name="Mendez-Garcia C."/>
            <person name="Mesa V."/>
            <person name="Sprenger R.R."/>
            <person name="Richter M."/>
            <person name="Diez M.S."/>
            <person name="Solano J."/>
            <person name="Bargiela R."/>
            <person name="Golyshina O.V."/>
            <person name="Manteca A."/>
            <person name="Ramos J.L."/>
            <person name="Gallego J.R."/>
            <person name="Llorente I."/>
            <person name="Martins Dos Santos V.A."/>
            <person name="Jensen O.N."/>
            <person name="Pelaez A.I."/>
            <person name="Sanchez J."/>
            <person name="Ferrer M."/>
        </authorList>
    </citation>
    <scope>NUCLEOTIDE SEQUENCE</scope>
</reference>
<gene>
    <name evidence="5" type="ORF">B1B_00343</name>
</gene>
<evidence type="ECO:0000256" key="3">
    <source>
        <dbReference type="ARBA" id="ARBA00022777"/>
    </source>
</evidence>
<keyword evidence="2" id="KW-0808">Transferase</keyword>
<accession>T1DCJ4</accession>